<dbReference type="PANTHER" id="PTHR12259:SF3">
    <property type="entry name" value="PDZ DOMAIN-CONTAINING PROTEIN GIPC2"/>
    <property type="match status" value="1"/>
</dbReference>
<dbReference type="Pfam" id="PF00595">
    <property type="entry name" value="PDZ"/>
    <property type="match status" value="1"/>
</dbReference>
<dbReference type="AlphaFoldDB" id="A0A8I3W164"/>
<dbReference type="Pfam" id="PF25082">
    <property type="entry name" value="GIPC1_GH2"/>
    <property type="match status" value="1"/>
</dbReference>
<evidence type="ECO:0000313" key="4">
    <source>
        <dbReference type="Ensembl" id="ENSCJAP00000083911.1"/>
    </source>
</evidence>
<feature type="domain" description="PDZ" evidence="3">
    <location>
        <begin position="190"/>
        <end position="257"/>
    </location>
</feature>
<dbReference type="InterPro" id="IPR001478">
    <property type="entry name" value="PDZ"/>
</dbReference>
<dbReference type="InterPro" id="IPR036034">
    <property type="entry name" value="PDZ_sf"/>
</dbReference>
<dbReference type="Gene3D" id="2.30.42.10">
    <property type="match status" value="1"/>
</dbReference>
<organism evidence="4 5">
    <name type="scientific">Callithrix jacchus</name>
    <name type="common">White-tufted-ear marmoset</name>
    <name type="synonym">Simia Jacchus</name>
    <dbReference type="NCBI Taxonomy" id="9483"/>
    <lineage>
        <taxon>Eukaryota</taxon>
        <taxon>Metazoa</taxon>
        <taxon>Chordata</taxon>
        <taxon>Craniata</taxon>
        <taxon>Vertebrata</taxon>
        <taxon>Euteleostomi</taxon>
        <taxon>Mammalia</taxon>
        <taxon>Eutheria</taxon>
        <taxon>Euarchontoglires</taxon>
        <taxon>Primates</taxon>
        <taxon>Haplorrhini</taxon>
        <taxon>Platyrrhini</taxon>
        <taxon>Cebidae</taxon>
        <taxon>Callitrichinae</taxon>
        <taxon>Callithrix</taxon>
        <taxon>Callithrix</taxon>
    </lineage>
</organism>
<name>A0A8I3W164_CALJA</name>
<evidence type="ECO:0000259" key="3">
    <source>
        <dbReference type="PROSITE" id="PS50106"/>
    </source>
</evidence>
<dbReference type="OrthoDB" id="6509831at2759"/>
<dbReference type="GeneID" id="100403085"/>
<dbReference type="PROSITE" id="PS50106">
    <property type="entry name" value="PDZ"/>
    <property type="match status" value="1"/>
</dbReference>
<dbReference type="KEGG" id="cjc:100403085"/>
<feature type="region of interest" description="Disordered" evidence="2">
    <location>
        <begin position="47"/>
        <end position="70"/>
    </location>
</feature>
<evidence type="ECO:0000256" key="2">
    <source>
        <dbReference type="SAM" id="MobiDB-lite"/>
    </source>
</evidence>
<dbReference type="SMART" id="SM00228">
    <property type="entry name" value="PDZ"/>
    <property type="match status" value="1"/>
</dbReference>
<reference evidence="4" key="3">
    <citation type="submission" date="2025-09" db="UniProtKB">
        <authorList>
            <consortium name="Ensembl"/>
        </authorList>
    </citation>
    <scope>IDENTIFICATION</scope>
</reference>
<dbReference type="GeneTree" id="ENSGT00390000003420"/>
<dbReference type="Proteomes" id="UP000008225">
    <property type="component" value="Chromosome 7"/>
</dbReference>
<reference evidence="4" key="2">
    <citation type="submission" date="2025-08" db="UniProtKB">
        <authorList>
            <consortium name="Ensembl"/>
        </authorList>
    </citation>
    <scope>IDENTIFICATION</scope>
</reference>
<dbReference type="InterPro" id="IPR055349">
    <property type="entry name" value="GH2_GIPC"/>
</dbReference>
<accession>A0A8I3W164</accession>
<dbReference type="FunFam" id="2.30.42.10:FF:000097">
    <property type="entry name" value="PDZ domain-containing protein GIPC1 isoform 1"/>
    <property type="match status" value="1"/>
</dbReference>
<dbReference type="Ensembl" id="ENSCJAT00000145501.1">
    <property type="protein sequence ID" value="ENSCJAP00000083911.1"/>
    <property type="gene ID" value="ENSCJAG00000059871.2"/>
</dbReference>
<proteinExistence type="inferred from homology"/>
<dbReference type="InterPro" id="IPR056814">
    <property type="entry name" value="GIPC1-3_GH1"/>
</dbReference>
<dbReference type="PANTHER" id="PTHR12259">
    <property type="entry name" value="RGS-GAIP INTERACTING PROTEIN GIPC"/>
    <property type="match status" value="1"/>
</dbReference>
<reference evidence="4 5" key="1">
    <citation type="submission" date="2009-03" db="EMBL/GenBank/DDBJ databases">
        <authorList>
            <person name="Warren W."/>
            <person name="Ye L."/>
            <person name="Minx P."/>
            <person name="Worley K."/>
            <person name="Gibbs R."/>
            <person name="Wilson R.K."/>
        </authorList>
    </citation>
    <scope>NUCLEOTIDE SEQUENCE [LARGE SCALE GENOMIC DNA]</scope>
</reference>
<sequence length="388" mass="42100">MRSFPSLRIHPGGGWAGGCSRSGLEVGVPTRRSQAEAQLPLAGRRLLPARDPGSKVRGAGGGVGGRQRRWPGKMPLRLRRKKKAKFQEIAGRVEGEPTSAGGGSVSASPAPAHKLVFHAQLAHGSATGRVEGFSSIQELYAKIAGAFEISPSEILYCTLNTPRVDMERLLGGQLGLQDFMFAHVKGIKKEVNVYKSEDSLGLTITDNGVGYAFIKRIKDGGVIDSVKTICVGDHIESINGENIVGWRHYDVAKKLKELKKEELFTMTLIEPKKAFEIEPRSRAGKSSEGKIGCGRGTLRLRSKGPATLEEVPSETKAKAIEKIDDVLELYMGIRDIDLATTMFEAGKDKVNPDEFAVALDETLGDFAFPDEFVFDVWGVIGDAKRRGL</sequence>
<dbReference type="Pfam" id="PF25083">
    <property type="entry name" value="GIPC1_GH1"/>
    <property type="match status" value="1"/>
</dbReference>
<dbReference type="SUPFAM" id="SSF50156">
    <property type="entry name" value="PDZ domain-like"/>
    <property type="match status" value="1"/>
</dbReference>
<dbReference type="PROSITE" id="PS51257">
    <property type="entry name" value="PROKAR_LIPOPROTEIN"/>
    <property type="match status" value="1"/>
</dbReference>
<dbReference type="InterPro" id="IPR017379">
    <property type="entry name" value="GIPC1/2/3"/>
</dbReference>
<dbReference type="RefSeq" id="XP_002751046.2">
    <property type="nucleotide sequence ID" value="XM_002751000.4"/>
</dbReference>
<protein>
    <submittedName>
        <fullName evidence="4">GIPC PDZ domain containing family member 2</fullName>
    </submittedName>
</protein>
<keyword evidence="5" id="KW-1185">Reference proteome</keyword>
<dbReference type="CDD" id="cd21180">
    <property type="entry name" value="GH2_GIPC"/>
    <property type="match status" value="1"/>
</dbReference>
<dbReference type="CTD" id="54810"/>
<gene>
    <name evidence="4" type="primary">GIPC2</name>
</gene>
<dbReference type="GO" id="GO:0042802">
    <property type="term" value="F:identical protein binding"/>
    <property type="evidence" value="ECO:0007669"/>
    <property type="project" value="Ensembl"/>
</dbReference>
<evidence type="ECO:0000256" key="1">
    <source>
        <dbReference type="ARBA" id="ARBA00009011"/>
    </source>
</evidence>
<dbReference type="CDD" id="cd23078">
    <property type="entry name" value="PDZ_GIPC2"/>
    <property type="match status" value="1"/>
</dbReference>
<evidence type="ECO:0000313" key="5">
    <source>
        <dbReference type="Proteomes" id="UP000008225"/>
    </source>
</evidence>
<comment type="similarity">
    <text evidence="1">Belongs to the GIPC family.</text>
</comment>